<keyword evidence="1" id="KW-0812">Transmembrane</keyword>
<keyword evidence="1" id="KW-0472">Membrane</keyword>
<feature type="transmembrane region" description="Helical" evidence="1">
    <location>
        <begin position="12"/>
        <end position="35"/>
    </location>
</feature>
<gene>
    <name evidence="2" type="ORF">GGR89_004121</name>
</gene>
<accession>A0A7X5Y357</accession>
<evidence type="ECO:0000313" key="2">
    <source>
        <dbReference type="EMBL" id="NJB99775.1"/>
    </source>
</evidence>
<dbReference type="Proteomes" id="UP000531251">
    <property type="component" value="Unassembled WGS sequence"/>
</dbReference>
<protein>
    <submittedName>
        <fullName evidence="2">Uncharacterized protein</fullName>
    </submittedName>
</protein>
<name>A0A7X5Y357_9SPHN</name>
<evidence type="ECO:0000256" key="1">
    <source>
        <dbReference type="SAM" id="Phobius"/>
    </source>
</evidence>
<dbReference type="EMBL" id="JAATJB010000021">
    <property type="protein sequence ID" value="NJB99775.1"/>
    <property type="molecule type" value="Genomic_DNA"/>
</dbReference>
<reference evidence="2 3" key="1">
    <citation type="submission" date="2020-03" db="EMBL/GenBank/DDBJ databases">
        <title>Genomic Encyclopedia of Type Strains, Phase IV (KMG-IV): sequencing the most valuable type-strain genomes for metagenomic binning, comparative biology and taxonomic classification.</title>
        <authorList>
            <person name="Goeker M."/>
        </authorList>
    </citation>
    <scope>NUCLEOTIDE SEQUENCE [LARGE SCALE GENOMIC DNA]</scope>
    <source>
        <strain evidence="2 3">DSM 7225</strain>
    </source>
</reference>
<evidence type="ECO:0000313" key="3">
    <source>
        <dbReference type="Proteomes" id="UP000531251"/>
    </source>
</evidence>
<dbReference type="AlphaFoldDB" id="A0A7X5Y357"/>
<organism evidence="2 3">
    <name type="scientific">Sphingomonas trueperi</name>
    <dbReference type="NCBI Taxonomy" id="53317"/>
    <lineage>
        <taxon>Bacteria</taxon>
        <taxon>Pseudomonadati</taxon>
        <taxon>Pseudomonadota</taxon>
        <taxon>Alphaproteobacteria</taxon>
        <taxon>Sphingomonadales</taxon>
        <taxon>Sphingomonadaceae</taxon>
        <taxon>Sphingomonas</taxon>
    </lineage>
</organism>
<proteinExistence type="predicted"/>
<keyword evidence="1" id="KW-1133">Transmembrane helix</keyword>
<sequence length="37" mass="3906">MRRRRGKRPPKWFAIAVWSGIAGAAALLAAAIGVAQS</sequence>
<keyword evidence="3" id="KW-1185">Reference proteome</keyword>
<comment type="caution">
    <text evidence="2">The sequence shown here is derived from an EMBL/GenBank/DDBJ whole genome shotgun (WGS) entry which is preliminary data.</text>
</comment>